<feature type="binding site" evidence="2">
    <location>
        <position position="163"/>
    </location>
    <ligand>
        <name>ATP</name>
        <dbReference type="ChEBI" id="CHEBI:30616"/>
    </ligand>
</feature>
<comment type="similarity">
    <text evidence="2">Belongs to the TmcAL family.</text>
</comment>
<comment type="caution">
    <text evidence="2">Lacks conserved residue(s) required for the propagation of feature annotation.</text>
</comment>
<keyword evidence="2" id="KW-0820">tRNA-binding</keyword>
<keyword evidence="1 2" id="KW-0819">tRNA processing</keyword>
<dbReference type="InterPro" id="IPR008513">
    <property type="entry name" value="tRNA(Met)_cyd_acetate_ligase"/>
</dbReference>
<evidence type="ECO:0000256" key="1">
    <source>
        <dbReference type="ARBA" id="ARBA00022694"/>
    </source>
</evidence>
<comment type="function">
    <text evidence="2">Catalyzes the formation of N(4)-acetylcytidine (ac(4)C) at the wobble position of elongator tRNA(Met), using acetate and ATP as substrates. First activates an acetate ion to form acetyladenylate (Ac-AMP) and then transfers the acetyl group to tRNA to form ac(4)C34.</text>
</comment>
<gene>
    <name evidence="2" type="primary">tmcAL</name>
    <name evidence="3" type="ORF">SAMN05192585_10544</name>
</gene>
<feature type="binding site" evidence="2">
    <location>
        <position position="105"/>
    </location>
    <ligand>
        <name>ATP</name>
        <dbReference type="ChEBI" id="CHEBI:30616"/>
    </ligand>
</feature>
<comment type="catalytic activity">
    <reaction evidence="2">
        <text>cytidine(34) in elongator tRNA(Met) + acetate + ATP = N(4)-acetylcytidine(34) in elongator tRNA(Met) + AMP + diphosphate</text>
        <dbReference type="Rhea" id="RHEA:58144"/>
        <dbReference type="Rhea" id="RHEA-COMP:10693"/>
        <dbReference type="Rhea" id="RHEA-COMP:10694"/>
        <dbReference type="ChEBI" id="CHEBI:30089"/>
        <dbReference type="ChEBI" id="CHEBI:30616"/>
        <dbReference type="ChEBI" id="CHEBI:33019"/>
        <dbReference type="ChEBI" id="CHEBI:74900"/>
        <dbReference type="ChEBI" id="CHEBI:82748"/>
        <dbReference type="ChEBI" id="CHEBI:456215"/>
    </reaction>
</comment>
<sequence>MRLTMTIAGIIAEYNPFHNGHAYQIAKTRALGATHVAVCMSGDFTQRGECAVIEKHARVKAALLGGADLIVELPLPYAVSSAERFAFGGVSVLNALGCVDILSFGSESGDISALKRVVEALENSQFAPLLQKQLDKGLVFPKARQLALTELLGEDALVLSHPNNTLGVEYIKWLERLNSRIQPVTVPRKGVSHGSPQASGAYASASLIRRHMLSGKEDWRCFAPAQAEEIYRAEILNKKAPCTLEYMERAILAKLRSIASEAFTAFPDVTEGLEGRIYKAARTAVSLDELYGLIKTKRYTLSRVRRMVLCTFLGIEASMQLQPPPYIRVLGFNARGAEILAKAKQTCSLPVSTSLSDLARVNEPCKKLAMAEAAAVDIFALCSPQNLPCGLDFTIKPVIIK</sequence>
<dbReference type="GO" id="GO:0016879">
    <property type="term" value="F:ligase activity, forming carbon-nitrogen bonds"/>
    <property type="evidence" value="ECO:0007669"/>
    <property type="project" value="UniProtKB-UniRule"/>
</dbReference>
<comment type="subcellular location">
    <subcellularLocation>
        <location evidence="2">Cytoplasm</location>
    </subcellularLocation>
</comment>
<dbReference type="EC" id="6.3.4.-" evidence="2"/>
<dbReference type="OrthoDB" id="9769796at2"/>
<keyword evidence="2" id="KW-0963">Cytoplasm</keyword>
<dbReference type="GO" id="GO:0005524">
    <property type="term" value="F:ATP binding"/>
    <property type="evidence" value="ECO:0007669"/>
    <property type="project" value="UniProtKB-KW"/>
</dbReference>
<dbReference type="SUPFAM" id="SSF52374">
    <property type="entry name" value="Nucleotidylyl transferase"/>
    <property type="match status" value="1"/>
</dbReference>
<feature type="binding site" evidence="2">
    <location>
        <position position="188"/>
    </location>
    <ligand>
        <name>ATP</name>
        <dbReference type="ChEBI" id="CHEBI:30616"/>
    </ligand>
</feature>
<evidence type="ECO:0000313" key="3">
    <source>
        <dbReference type="EMBL" id="SDM79573.1"/>
    </source>
</evidence>
<proteinExistence type="inferred from homology"/>
<keyword evidence="2" id="KW-0436">Ligase</keyword>
<dbReference type="PANTHER" id="PTHR37825">
    <property type="entry name" value="TRNA(MET) CYTIDINE ACETATE LIGASE"/>
    <property type="match status" value="1"/>
</dbReference>
<dbReference type="EMBL" id="FNID01000005">
    <property type="protein sequence ID" value="SDM79573.1"/>
    <property type="molecule type" value="Genomic_DNA"/>
</dbReference>
<name>A0A1G9W5J3_9FIRM</name>
<dbReference type="Pfam" id="PF05636">
    <property type="entry name" value="HIGH_NTase1"/>
    <property type="match status" value="1"/>
</dbReference>
<dbReference type="PANTHER" id="PTHR37825:SF1">
    <property type="entry name" value="TRNA(MET) CYTIDINE ACETATE LIGASE"/>
    <property type="match status" value="1"/>
</dbReference>
<dbReference type="STRING" id="258515.SAMN05192585_10544"/>
<dbReference type="Proteomes" id="UP000199182">
    <property type="component" value="Unassembled WGS sequence"/>
</dbReference>
<keyword evidence="3" id="KW-0808">Transferase</keyword>
<dbReference type="AlphaFoldDB" id="A0A1G9W5J3"/>
<protein>
    <recommendedName>
        <fullName evidence="2">tRNA(Met) cytidine acetate ligase</fullName>
        <ecNumber evidence="2">6.3.4.-</ecNumber>
    </recommendedName>
</protein>
<organism evidence="3 4">
    <name type="scientific">Acetanaerobacterium elongatum</name>
    <dbReference type="NCBI Taxonomy" id="258515"/>
    <lineage>
        <taxon>Bacteria</taxon>
        <taxon>Bacillati</taxon>
        <taxon>Bacillota</taxon>
        <taxon>Clostridia</taxon>
        <taxon>Eubacteriales</taxon>
        <taxon>Oscillospiraceae</taxon>
        <taxon>Acetanaerobacterium</taxon>
    </lineage>
</organism>
<evidence type="ECO:0000313" key="4">
    <source>
        <dbReference type="Proteomes" id="UP000199182"/>
    </source>
</evidence>
<keyword evidence="2" id="KW-0067">ATP-binding</keyword>
<dbReference type="GO" id="GO:0005737">
    <property type="term" value="C:cytoplasm"/>
    <property type="evidence" value="ECO:0007669"/>
    <property type="project" value="UniProtKB-SubCell"/>
</dbReference>
<dbReference type="Gene3D" id="3.40.50.620">
    <property type="entry name" value="HUPs"/>
    <property type="match status" value="1"/>
</dbReference>
<keyword evidence="2" id="KW-0547">Nucleotide-binding</keyword>
<feature type="binding site" evidence="2">
    <location>
        <begin position="11"/>
        <end position="24"/>
    </location>
    <ligand>
        <name>ATP</name>
        <dbReference type="ChEBI" id="CHEBI:30616"/>
    </ligand>
</feature>
<reference evidence="3 4" key="1">
    <citation type="submission" date="2016-10" db="EMBL/GenBank/DDBJ databases">
        <authorList>
            <person name="de Groot N.N."/>
        </authorList>
    </citation>
    <scope>NUCLEOTIDE SEQUENCE [LARGE SCALE GENOMIC DNA]</scope>
    <source>
        <strain evidence="3 4">CGMCC 1.5012</strain>
    </source>
</reference>
<keyword evidence="4" id="KW-1185">Reference proteome</keyword>
<dbReference type="GO" id="GO:0000049">
    <property type="term" value="F:tRNA binding"/>
    <property type="evidence" value="ECO:0007669"/>
    <property type="project" value="UniProtKB-KW"/>
</dbReference>
<accession>A0A1G9W5J3</accession>
<evidence type="ECO:0000256" key="2">
    <source>
        <dbReference type="HAMAP-Rule" id="MF_01539"/>
    </source>
</evidence>
<dbReference type="HAMAP" id="MF_01539">
    <property type="entry name" value="TmcAL"/>
    <property type="match status" value="1"/>
</dbReference>
<dbReference type="InterPro" id="IPR014729">
    <property type="entry name" value="Rossmann-like_a/b/a_fold"/>
</dbReference>
<dbReference type="GO" id="GO:0006400">
    <property type="term" value="P:tRNA modification"/>
    <property type="evidence" value="ECO:0007669"/>
    <property type="project" value="UniProtKB-UniRule"/>
</dbReference>
<keyword evidence="2" id="KW-0694">RNA-binding</keyword>
<dbReference type="GO" id="GO:0016740">
    <property type="term" value="F:transferase activity"/>
    <property type="evidence" value="ECO:0007669"/>
    <property type="project" value="UniProtKB-KW"/>
</dbReference>